<name>A0A9W4EAZ7_9ACTN</name>
<feature type="region of interest" description="Disordered" evidence="1">
    <location>
        <begin position="131"/>
        <end position="151"/>
    </location>
</feature>
<organism evidence="2 3">
    <name type="scientific">Actinacidiphila cocklensis</name>
    <dbReference type="NCBI Taxonomy" id="887465"/>
    <lineage>
        <taxon>Bacteria</taxon>
        <taxon>Bacillati</taxon>
        <taxon>Actinomycetota</taxon>
        <taxon>Actinomycetes</taxon>
        <taxon>Kitasatosporales</taxon>
        <taxon>Streptomycetaceae</taxon>
        <taxon>Actinacidiphila</taxon>
    </lineage>
</organism>
<protein>
    <submittedName>
        <fullName evidence="2">Uncharacterized protein</fullName>
    </submittedName>
</protein>
<sequence length="173" mass="19017">MMIVLPVRLNELLNDVSGARAATLALDFAEHATDLETEPLSESMREATVEYVAAAREAIALGRANDRILRAHAAFFTTSWKTSGHPEVTHILNSAVRLACQDMLIEAGAMNKVARTKLSCQYIAQTAQSAVGSRSAKRATEGTESRKADRAARWEEARWQLHHVIATEPNPHE</sequence>
<dbReference type="EMBL" id="CAJSLV010000092">
    <property type="protein sequence ID" value="CAG6397863.1"/>
    <property type="molecule type" value="Genomic_DNA"/>
</dbReference>
<proteinExistence type="predicted"/>
<dbReference type="RefSeq" id="WP_251498605.1">
    <property type="nucleotide sequence ID" value="NZ_CAJSLV010000092.1"/>
</dbReference>
<dbReference type="Proteomes" id="UP001152519">
    <property type="component" value="Unassembled WGS sequence"/>
</dbReference>
<gene>
    <name evidence="2" type="ORF">SCOCK_60196</name>
</gene>
<reference evidence="2" key="1">
    <citation type="submission" date="2021-05" db="EMBL/GenBank/DDBJ databases">
        <authorList>
            <person name="Arsene-Ploetze F."/>
        </authorList>
    </citation>
    <scope>NUCLEOTIDE SEQUENCE</scope>
    <source>
        <strain evidence="2">DSM 42138</strain>
    </source>
</reference>
<accession>A0A9W4EAZ7</accession>
<feature type="compositionally biased region" description="Basic and acidic residues" evidence="1">
    <location>
        <begin position="138"/>
        <end position="151"/>
    </location>
</feature>
<comment type="caution">
    <text evidence="2">The sequence shown here is derived from an EMBL/GenBank/DDBJ whole genome shotgun (WGS) entry which is preliminary data.</text>
</comment>
<keyword evidence="3" id="KW-1185">Reference proteome</keyword>
<dbReference type="AlphaFoldDB" id="A0A9W4EAZ7"/>
<evidence type="ECO:0000313" key="3">
    <source>
        <dbReference type="Proteomes" id="UP001152519"/>
    </source>
</evidence>
<evidence type="ECO:0000256" key="1">
    <source>
        <dbReference type="SAM" id="MobiDB-lite"/>
    </source>
</evidence>
<evidence type="ECO:0000313" key="2">
    <source>
        <dbReference type="EMBL" id="CAG6397863.1"/>
    </source>
</evidence>